<feature type="compositionally biased region" description="Basic residues" evidence="1">
    <location>
        <begin position="1"/>
        <end position="13"/>
    </location>
</feature>
<feature type="region of interest" description="Disordered" evidence="1">
    <location>
        <begin position="1"/>
        <end position="20"/>
    </location>
</feature>
<dbReference type="Gene3D" id="1.10.1220.10">
    <property type="entry name" value="Met repressor-like"/>
    <property type="match status" value="1"/>
</dbReference>
<dbReference type="EMBL" id="CP136920">
    <property type="protein sequence ID" value="WOO39417.1"/>
    <property type="molecule type" value="Genomic_DNA"/>
</dbReference>
<accession>A0AAQ3L624</accession>
<proteinExistence type="predicted"/>
<dbReference type="RefSeq" id="WP_317831302.1">
    <property type="nucleotide sequence ID" value="NZ_CP136920.1"/>
</dbReference>
<name>A0AAQ3L624_9BACT</name>
<evidence type="ECO:0000313" key="3">
    <source>
        <dbReference type="Proteomes" id="UP001304300"/>
    </source>
</evidence>
<evidence type="ECO:0000256" key="1">
    <source>
        <dbReference type="SAM" id="MobiDB-lite"/>
    </source>
</evidence>
<sequence length="60" mass="6726">MPKKKTAKVPHGRAKGETQISISMPTNLIQAIDKKAAAQNRNRSNFITTEMEKVCDKLEK</sequence>
<dbReference type="GO" id="GO:0006355">
    <property type="term" value="P:regulation of DNA-templated transcription"/>
    <property type="evidence" value="ECO:0007669"/>
    <property type="project" value="InterPro"/>
</dbReference>
<dbReference type="KEGG" id="puo:RZN69_12400"/>
<keyword evidence="3" id="KW-1185">Reference proteome</keyword>
<protein>
    <submittedName>
        <fullName evidence="2">Ribbon-helix-helix protein, CopG family</fullName>
    </submittedName>
</protein>
<dbReference type="AlphaFoldDB" id="A0AAQ3L624"/>
<gene>
    <name evidence="2" type="ORF">RZN69_12400</name>
</gene>
<dbReference type="InterPro" id="IPR013321">
    <property type="entry name" value="Arc_rbn_hlx_hlx"/>
</dbReference>
<reference evidence="2 3" key="1">
    <citation type="submission" date="2023-10" db="EMBL/GenBank/DDBJ databases">
        <title>Rubellicoccus peritrichatus gen. nov., sp. nov., isolated from an algae of coral reef tank.</title>
        <authorList>
            <person name="Luo J."/>
        </authorList>
    </citation>
    <scope>NUCLEOTIDE SEQUENCE [LARGE SCALE GENOMIC DNA]</scope>
    <source>
        <strain evidence="2 3">CR14</strain>
    </source>
</reference>
<evidence type="ECO:0000313" key="2">
    <source>
        <dbReference type="EMBL" id="WOO39417.1"/>
    </source>
</evidence>
<organism evidence="2 3">
    <name type="scientific">Rubellicoccus peritrichatus</name>
    <dbReference type="NCBI Taxonomy" id="3080537"/>
    <lineage>
        <taxon>Bacteria</taxon>
        <taxon>Pseudomonadati</taxon>
        <taxon>Verrucomicrobiota</taxon>
        <taxon>Opitutia</taxon>
        <taxon>Puniceicoccales</taxon>
        <taxon>Cerasicoccaceae</taxon>
        <taxon>Rubellicoccus</taxon>
    </lineage>
</organism>
<dbReference type="Proteomes" id="UP001304300">
    <property type="component" value="Chromosome"/>
</dbReference>